<comment type="caution">
    <text evidence="3">The sequence shown here is derived from an EMBL/GenBank/DDBJ whole genome shotgun (WGS) entry which is preliminary data.</text>
</comment>
<sequence length="223" mass="23833">MITGWGPLLPGMGIPVDPSAPDAQQWLRDELAKAPYQAARPTWFDRLSQAILDWFSSLSFVGDGSGGWIPLIATLIGIALLVTAILVFGLPRRARRRRSAVGMFAADDRRTADQLRKSAAAAASAGDWTLASEEAFRAIVQGLAERTILRPTPGTTAHSVAELAGDAFPDERARLRSGANVFESVRYLGGAGTEQGYWALVDLDADLRAARPRSAEPVAPVAP</sequence>
<evidence type="ECO:0000313" key="3">
    <source>
        <dbReference type="EMBL" id="TFC03232.1"/>
    </source>
</evidence>
<evidence type="ECO:0000259" key="2">
    <source>
        <dbReference type="Pfam" id="PF13559"/>
    </source>
</evidence>
<feature type="domain" description="Protein-glutamine gamma-glutamyltransferase-like C-terminal" evidence="2">
    <location>
        <begin position="135"/>
        <end position="203"/>
    </location>
</feature>
<keyword evidence="1" id="KW-0812">Transmembrane</keyword>
<proteinExistence type="predicted"/>
<dbReference type="Pfam" id="PF13559">
    <property type="entry name" value="DUF4129"/>
    <property type="match status" value="1"/>
</dbReference>
<reference evidence="3 4" key="1">
    <citation type="submission" date="2019-03" db="EMBL/GenBank/DDBJ databases">
        <title>Genomics of glacier-inhabiting Cryobacterium strains.</title>
        <authorList>
            <person name="Liu Q."/>
            <person name="Xin Y.-H."/>
        </authorList>
    </citation>
    <scope>NUCLEOTIDE SEQUENCE [LARGE SCALE GENOMIC DNA]</scope>
    <source>
        <strain evidence="3 4">RHLS22-1</strain>
    </source>
</reference>
<name>A0A4R8W9I5_9MICO</name>
<dbReference type="InterPro" id="IPR025403">
    <property type="entry name" value="TgpA-like_C"/>
</dbReference>
<dbReference type="EMBL" id="SOFL01000023">
    <property type="protein sequence ID" value="TFC03232.1"/>
    <property type="molecule type" value="Genomic_DNA"/>
</dbReference>
<dbReference type="OrthoDB" id="3389322at2"/>
<keyword evidence="4" id="KW-1185">Reference proteome</keyword>
<protein>
    <submittedName>
        <fullName evidence="3">DUF4129 domain-containing protein</fullName>
    </submittedName>
</protein>
<evidence type="ECO:0000313" key="4">
    <source>
        <dbReference type="Proteomes" id="UP000297907"/>
    </source>
</evidence>
<dbReference type="Proteomes" id="UP000297907">
    <property type="component" value="Unassembled WGS sequence"/>
</dbReference>
<keyword evidence="1" id="KW-1133">Transmembrane helix</keyword>
<accession>A0A4R8W9I5</accession>
<gene>
    <name evidence="3" type="ORF">E3O42_07340</name>
</gene>
<evidence type="ECO:0000256" key="1">
    <source>
        <dbReference type="SAM" id="Phobius"/>
    </source>
</evidence>
<keyword evidence="1" id="KW-0472">Membrane</keyword>
<feature type="transmembrane region" description="Helical" evidence="1">
    <location>
        <begin position="68"/>
        <end position="90"/>
    </location>
</feature>
<dbReference type="AlphaFoldDB" id="A0A4R8W9I5"/>
<organism evidence="3 4">
    <name type="scientific">Cryobacterium adonitolivorans</name>
    <dbReference type="NCBI Taxonomy" id="1259189"/>
    <lineage>
        <taxon>Bacteria</taxon>
        <taxon>Bacillati</taxon>
        <taxon>Actinomycetota</taxon>
        <taxon>Actinomycetes</taxon>
        <taxon>Micrococcales</taxon>
        <taxon>Microbacteriaceae</taxon>
        <taxon>Cryobacterium</taxon>
    </lineage>
</organism>